<sequence>MLATLEIRNLIAGGEFDEINEVYANNLPKEMLDNTDKTIALVMDSNQELGMTGNNDFFSKINEVEIQIFYKLDIDFELDDFETRLLKYLIKNHCKIEDIKEHTIDPDTMQLTAVFYISFEKILKGE</sequence>
<organism evidence="1 2">
    <name type="scientific">Streptococcus henryi</name>
    <dbReference type="NCBI Taxonomy" id="439219"/>
    <lineage>
        <taxon>Bacteria</taxon>
        <taxon>Bacillati</taxon>
        <taxon>Bacillota</taxon>
        <taxon>Bacilli</taxon>
        <taxon>Lactobacillales</taxon>
        <taxon>Streptococcaceae</taxon>
        <taxon>Streptococcus</taxon>
    </lineage>
</organism>
<evidence type="ECO:0000313" key="2">
    <source>
        <dbReference type="Proteomes" id="UP000182508"/>
    </source>
</evidence>
<dbReference type="InterPro" id="IPR008524">
    <property type="entry name" value="DUF806"/>
</dbReference>
<evidence type="ECO:0008006" key="3">
    <source>
        <dbReference type="Google" id="ProtNLM"/>
    </source>
</evidence>
<dbReference type="RefSeq" id="WP_074485186.1">
    <property type="nucleotide sequence ID" value="NZ_FMXP01000005.1"/>
</dbReference>
<protein>
    <recommendedName>
        <fullName evidence="3">Tail assembly protein</fullName>
    </recommendedName>
</protein>
<dbReference type="Proteomes" id="UP000182508">
    <property type="component" value="Unassembled WGS sequence"/>
</dbReference>
<proteinExistence type="predicted"/>
<dbReference type="Pfam" id="PF05657">
    <property type="entry name" value="DUF806"/>
    <property type="match status" value="1"/>
</dbReference>
<dbReference type="STRING" id="439219.SAMN02910293_00419"/>
<dbReference type="AlphaFoldDB" id="A0A1G6AKK4"/>
<accession>A0A1G6AKK4</accession>
<dbReference type="EMBL" id="FMXP01000005">
    <property type="protein sequence ID" value="SDB08633.1"/>
    <property type="molecule type" value="Genomic_DNA"/>
</dbReference>
<evidence type="ECO:0000313" key="1">
    <source>
        <dbReference type="EMBL" id="SDB08633.1"/>
    </source>
</evidence>
<reference evidence="1 2" key="1">
    <citation type="submission" date="2016-10" db="EMBL/GenBank/DDBJ databases">
        <authorList>
            <person name="de Groot N.N."/>
        </authorList>
    </citation>
    <scope>NUCLEOTIDE SEQUENCE [LARGE SCALE GENOMIC DNA]</scope>
    <source>
        <strain evidence="1 2">A-4</strain>
    </source>
</reference>
<keyword evidence="2" id="KW-1185">Reference proteome</keyword>
<name>A0A1G6AKK4_9STRE</name>
<gene>
    <name evidence="1" type="ORF">SAMN02910293_00419</name>
</gene>